<dbReference type="EMBL" id="MU839850">
    <property type="protein sequence ID" value="KAK1749943.1"/>
    <property type="molecule type" value="Genomic_DNA"/>
</dbReference>
<feature type="compositionally biased region" description="Gly residues" evidence="1">
    <location>
        <begin position="702"/>
        <end position="717"/>
    </location>
</feature>
<feature type="compositionally biased region" description="Low complexity" evidence="1">
    <location>
        <begin position="500"/>
        <end position="510"/>
    </location>
</feature>
<feature type="region of interest" description="Disordered" evidence="1">
    <location>
        <begin position="392"/>
        <end position="418"/>
    </location>
</feature>
<proteinExistence type="predicted"/>
<feature type="compositionally biased region" description="Basic and acidic residues" evidence="1">
    <location>
        <begin position="631"/>
        <end position="645"/>
    </location>
</feature>
<reference evidence="2" key="1">
    <citation type="submission" date="2023-06" db="EMBL/GenBank/DDBJ databases">
        <title>Genome-scale phylogeny and comparative genomics of the fungal order Sordariales.</title>
        <authorList>
            <consortium name="Lawrence Berkeley National Laboratory"/>
            <person name="Hensen N."/>
            <person name="Bonometti L."/>
            <person name="Westerberg I."/>
            <person name="Brannstrom I.O."/>
            <person name="Guillou S."/>
            <person name="Cros-Aarteil S."/>
            <person name="Calhoun S."/>
            <person name="Haridas S."/>
            <person name="Kuo A."/>
            <person name="Mondo S."/>
            <person name="Pangilinan J."/>
            <person name="Riley R."/>
            <person name="Labutti K."/>
            <person name="Andreopoulos B."/>
            <person name="Lipzen A."/>
            <person name="Chen C."/>
            <person name="Yanf M."/>
            <person name="Daum C."/>
            <person name="Ng V."/>
            <person name="Clum A."/>
            <person name="Steindorff A."/>
            <person name="Ohm R."/>
            <person name="Martin F."/>
            <person name="Silar P."/>
            <person name="Natvig D."/>
            <person name="Lalanne C."/>
            <person name="Gautier V."/>
            <person name="Ament-Velasquez S.L."/>
            <person name="Kruys A."/>
            <person name="Hutchinson M.I."/>
            <person name="Powell A.J."/>
            <person name="Barry K."/>
            <person name="Miller A.N."/>
            <person name="Grigoriev I.V."/>
            <person name="Debuchy R."/>
            <person name="Gladieux P."/>
            <person name="Thoren M.H."/>
            <person name="Johannesson H."/>
        </authorList>
    </citation>
    <scope>NUCLEOTIDE SEQUENCE</scope>
    <source>
        <strain evidence="2">PSN4</strain>
    </source>
</reference>
<evidence type="ECO:0000313" key="3">
    <source>
        <dbReference type="Proteomes" id="UP001239445"/>
    </source>
</evidence>
<evidence type="ECO:0000313" key="2">
    <source>
        <dbReference type="EMBL" id="KAK1749943.1"/>
    </source>
</evidence>
<dbReference type="AlphaFoldDB" id="A0AAJ0B3Y0"/>
<feature type="compositionally biased region" description="Basic and acidic residues" evidence="1">
    <location>
        <begin position="233"/>
        <end position="258"/>
    </location>
</feature>
<feature type="region of interest" description="Disordered" evidence="1">
    <location>
        <begin position="233"/>
        <end position="290"/>
    </location>
</feature>
<dbReference type="Proteomes" id="UP001239445">
    <property type="component" value="Unassembled WGS sequence"/>
</dbReference>
<protein>
    <submittedName>
        <fullName evidence="2">Uncharacterized protein</fullName>
    </submittedName>
</protein>
<comment type="caution">
    <text evidence="2">The sequence shown here is derived from an EMBL/GenBank/DDBJ whole genome shotgun (WGS) entry which is preliminary data.</text>
</comment>
<feature type="region of interest" description="Disordered" evidence="1">
    <location>
        <begin position="630"/>
        <end position="655"/>
    </location>
</feature>
<evidence type="ECO:0000256" key="1">
    <source>
        <dbReference type="SAM" id="MobiDB-lite"/>
    </source>
</evidence>
<keyword evidence="3" id="KW-1185">Reference proteome</keyword>
<feature type="region of interest" description="Disordered" evidence="1">
    <location>
        <begin position="486"/>
        <end position="521"/>
    </location>
</feature>
<feature type="compositionally biased region" description="Basic and acidic residues" evidence="1">
    <location>
        <begin position="734"/>
        <end position="784"/>
    </location>
</feature>
<accession>A0AAJ0B3Y0</accession>
<name>A0AAJ0B3Y0_9PEZI</name>
<feature type="region of interest" description="Disordered" evidence="1">
    <location>
        <begin position="44"/>
        <end position="68"/>
    </location>
</feature>
<feature type="compositionally biased region" description="Low complexity" evidence="1">
    <location>
        <begin position="275"/>
        <end position="284"/>
    </location>
</feature>
<feature type="compositionally biased region" description="Basic and acidic residues" evidence="1">
    <location>
        <begin position="671"/>
        <end position="699"/>
    </location>
</feature>
<feature type="compositionally biased region" description="Basic and acidic residues" evidence="1">
    <location>
        <begin position="718"/>
        <end position="727"/>
    </location>
</feature>
<feature type="region of interest" description="Disordered" evidence="1">
    <location>
        <begin position="1"/>
        <end position="27"/>
    </location>
</feature>
<feature type="region of interest" description="Disordered" evidence="1">
    <location>
        <begin position="671"/>
        <end position="817"/>
    </location>
</feature>
<feature type="compositionally biased region" description="Polar residues" evidence="1">
    <location>
        <begin position="392"/>
        <end position="401"/>
    </location>
</feature>
<sequence length="817" mass="89864">MATLSHSHIPRRNLGRMAVPGIRPKTTNLTDNYHSDYKAQAMSSTDWRKNAPATNNLNTRRLEGSSSDSSTFMLEMDVLNKEPTLRHPQAGTPWEMIVSAPNHTLGGTTGSCPSCLSTGGSSSTSSCSSQEDNKVIPVRLRQFKPMTMNVSGEEIVLDNRFTIDIEIVYNSSDDHHRRRRRQGGEDMSAAVVGILKRIEKPSAFRPVVGSATSSEDCLQDLCAAVGGLMRRSIDRSRDAGTDHSEEDNHPWREEERGQKPTNDSVEVVQHHQPIRRPISPKPSRQLGDTEPDNMRFQGMLRRLQKTSSGCGGGGGDSYNDKAAQDIRATDPAIIAARVKRISPPPSQILYNRGREQQASGSGFGSGETVWIRREKEASHDSGYFSGNSLVLSTRSSGPPQVSSTEISHGSEGGSGEALPSMAMKKTTKLNPAAAEFRSSFCQDEEEGGGESKFKSGLARFLSPRKLVRPPLTNVFPQASRVRLVKKSAASQAERREQEAEAVVAEPSSSQQPPPAADLDKTMVGNGLEATKPATTTLESMPKGLGSHQQFKPLGSSSMPMPMPLYPDQLSFGTKIIRPPFPVTTKPRDHDPIKQQQYEAYLEWRKANEPGYHMRCKMRQAQRVVRQFQMQKQERERREMRQEIKEGGGNGNGDPAWRAIVEKAKMAVREAASRAKEEKKAREERVREELRVKVRMRSEGGCEEGQGGGEGSVGSGVGEKGEIGEKGSLRGGMGGEKDGEGEKCEKGDNGEAEKSDEHHDHHPVKVDQTEIKTEGGEKVEMKGDENESSMNSDETESDSEETDESESENENENEEPKW</sequence>
<gene>
    <name evidence="2" type="ORF">QBC47DRAFT_465197</name>
</gene>
<feature type="compositionally biased region" description="Polar residues" evidence="1">
    <location>
        <begin position="52"/>
        <end position="68"/>
    </location>
</feature>
<feature type="compositionally biased region" description="Acidic residues" evidence="1">
    <location>
        <begin position="792"/>
        <end position="817"/>
    </location>
</feature>
<organism evidence="2 3">
    <name type="scientific">Echria macrotheca</name>
    <dbReference type="NCBI Taxonomy" id="438768"/>
    <lineage>
        <taxon>Eukaryota</taxon>
        <taxon>Fungi</taxon>
        <taxon>Dikarya</taxon>
        <taxon>Ascomycota</taxon>
        <taxon>Pezizomycotina</taxon>
        <taxon>Sordariomycetes</taxon>
        <taxon>Sordariomycetidae</taxon>
        <taxon>Sordariales</taxon>
        <taxon>Schizotheciaceae</taxon>
        <taxon>Echria</taxon>
    </lineage>
</organism>